<gene>
    <name evidence="1" type="ORF">ACFQO9_19645</name>
</gene>
<keyword evidence="2" id="KW-1185">Reference proteome</keyword>
<name>A0ABW2M4A8_9FLAO</name>
<evidence type="ECO:0000313" key="2">
    <source>
        <dbReference type="Proteomes" id="UP001596550"/>
    </source>
</evidence>
<accession>A0ABW2M4A8</accession>
<reference evidence="2" key="1">
    <citation type="journal article" date="2019" name="Int. J. Syst. Evol. Microbiol.">
        <title>The Global Catalogue of Microorganisms (GCM) 10K type strain sequencing project: providing services to taxonomists for standard genome sequencing and annotation.</title>
        <authorList>
            <consortium name="The Broad Institute Genomics Platform"/>
            <consortium name="The Broad Institute Genome Sequencing Center for Infectious Disease"/>
            <person name="Wu L."/>
            <person name="Ma J."/>
        </authorList>
    </citation>
    <scope>NUCLEOTIDE SEQUENCE [LARGE SCALE GENOMIC DNA]</scope>
    <source>
        <strain evidence="2">CCUG 54781</strain>
    </source>
</reference>
<dbReference type="Proteomes" id="UP001596550">
    <property type="component" value="Unassembled WGS sequence"/>
</dbReference>
<organism evidence="1 2">
    <name type="scientific">Chryseobacterium zhengzhouense</name>
    <dbReference type="NCBI Taxonomy" id="1636086"/>
    <lineage>
        <taxon>Bacteria</taxon>
        <taxon>Pseudomonadati</taxon>
        <taxon>Bacteroidota</taxon>
        <taxon>Flavobacteriia</taxon>
        <taxon>Flavobacteriales</taxon>
        <taxon>Weeksellaceae</taxon>
        <taxon>Chryseobacterium group</taxon>
        <taxon>Chryseobacterium</taxon>
    </lineage>
</organism>
<protein>
    <submittedName>
        <fullName evidence="1">Uncharacterized protein</fullName>
    </submittedName>
</protein>
<dbReference type="RefSeq" id="WP_378183619.1">
    <property type="nucleotide sequence ID" value="NZ_JBHTCR010000017.1"/>
</dbReference>
<evidence type="ECO:0000313" key="1">
    <source>
        <dbReference type="EMBL" id="MFC7348938.1"/>
    </source>
</evidence>
<dbReference type="EMBL" id="JBHTCR010000017">
    <property type="protein sequence ID" value="MFC7348938.1"/>
    <property type="molecule type" value="Genomic_DNA"/>
</dbReference>
<sequence>MTYSEDFLRKLANEKVTGDFYPFDTGDLNKVEDYIRQIVDRLKSNHTINVEPDFEYYGSGFASYISIRISKRDNSDSIIKKDKNRITKDTKGILLYISNLTPYWYYGGSEWSVTTENGKFASGSSGYIFPDDINKYDKAKWNNDIEKIKFTLSHFNYNLLTKEELEKTLDFEINIRSNLIEGKPKVYDCFFHWED</sequence>
<proteinExistence type="predicted"/>
<comment type="caution">
    <text evidence="1">The sequence shown here is derived from an EMBL/GenBank/DDBJ whole genome shotgun (WGS) entry which is preliminary data.</text>
</comment>